<dbReference type="EMBL" id="FOTS01000058">
    <property type="protein sequence ID" value="SFM23063.1"/>
    <property type="molecule type" value="Genomic_DNA"/>
</dbReference>
<dbReference type="PROSITE" id="PS00039">
    <property type="entry name" value="DEAD_ATP_HELICASE"/>
    <property type="match status" value="1"/>
</dbReference>
<name>A0A1I4P6R0_9FIRM</name>
<dbReference type="GO" id="GO:0005840">
    <property type="term" value="C:ribosome"/>
    <property type="evidence" value="ECO:0007669"/>
    <property type="project" value="TreeGrafter"/>
</dbReference>
<evidence type="ECO:0000313" key="8">
    <source>
        <dbReference type="EMBL" id="SFM23063.1"/>
    </source>
</evidence>
<dbReference type="OrthoDB" id="9805696at2"/>
<dbReference type="InterPro" id="IPR001650">
    <property type="entry name" value="Helicase_C-like"/>
</dbReference>
<dbReference type="GO" id="GO:0016787">
    <property type="term" value="F:hydrolase activity"/>
    <property type="evidence" value="ECO:0007669"/>
    <property type="project" value="UniProtKB-KW"/>
</dbReference>
<dbReference type="PANTHER" id="PTHR47963">
    <property type="entry name" value="DEAD-BOX ATP-DEPENDENT RNA HELICASE 47, MITOCHONDRIAL"/>
    <property type="match status" value="1"/>
</dbReference>
<dbReference type="SMART" id="SM00490">
    <property type="entry name" value="HELICc"/>
    <property type="match status" value="1"/>
</dbReference>
<dbReference type="AlphaFoldDB" id="A0A1I4P6R0"/>
<dbReference type="RefSeq" id="WP_090942900.1">
    <property type="nucleotide sequence ID" value="NZ_FOTS01000058.1"/>
</dbReference>
<dbReference type="PROSITE" id="PS51194">
    <property type="entry name" value="HELICASE_CTER"/>
    <property type="match status" value="1"/>
</dbReference>
<dbReference type="Pfam" id="PF00270">
    <property type="entry name" value="DEAD"/>
    <property type="match status" value="1"/>
</dbReference>
<feature type="domain" description="Helicase C-terminal" evidence="7">
    <location>
        <begin position="232"/>
        <end position="376"/>
    </location>
</feature>
<evidence type="ECO:0000256" key="1">
    <source>
        <dbReference type="ARBA" id="ARBA00022741"/>
    </source>
</evidence>
<dbReference type="Proteomes" id="UP000199520">
    <property type="component" value="Unassembled WGS sequence"/>
</dbReference>
<dbReference type="CDD" id="cd18787">
    <property type="entry name" value="SF2_C_DEAD"/>
    <property type="match status" value="1"/>
</dbReference>
<evidence type="ECO:0000256" key="3">
    <source>
        <dbReference type="ARBA" id="ARBA00022806"/>
    </source>
</evidence>
<evidence type="ECO:0000259" key="6">
    <source>
        <dbReference type="PROSITE" id="PS51192"/>
    </source>
</evidence>
<dbReference type="InterPro" id="IPR027417">
    <property type="entry name" value="P-loop_NTPase"/>
</dbReference>
<accession>A0A1I4P6R0</accession>
<keyword evidence="1 5" id="KW-0547">Nucleotide-binding</keyword>
<feature type="domain" description="Helicase ATP-binding" evidence="6">
    <location>
        <begin position="33"/>
        <end position="205"/>
    </location>
</feature>
<dbReference type="Gene3D" id="3.40.50.300">
    <property type="entry name" value="P-loop containing nucleotide triphosphate hydrolases"/>
    <property type="match status" value="2"/>
</dbReference>
<proteinExistence type="inferred from homology"/>
<dbReference type="STRING" id="1123291.SAMN04490355_10583"/>
<dbReference type="Pfam" id="PF00271">
    <property type="entry name" value="Helicase_C"/>
    <property type="match status" value="1"/>
</dbReference>
<dbReference type="SMART" id="SM00487">
    <property type="entry name" value="DEXDc"/>
    <property type="match status" value="1"/>
</dbReference>
<evidence type="ECO:0000313" key="9">
    <source>
        <dbReference type="Proteomes" id="UP000199520"/>
    </source>
</evidence>
<reference evidence="9" key="1">
    <citation type="submission" date="2016-10" db="EMBL/GenBank/DDBJ databases">
        <authorList>
            <person name="Varghese N."/>
            <person name="Submissions S."/>
        </authorList>
    </citation>
    <scope>NUCLEOTIDE SEQUENCE [LARGE SCALE GENOMIC DNA]</scope>
    <source>
        <strain evidence="9">DSM 13327</strain>
    </source>
</reference>
<dbReference type="InterPro" id="IPR014001">
    <property type="entry name" value="Helicase_ATP-bd"/>
</dbReference>
<dbReference type="GO" id="GO:0005829">
    <property type="term" value="C:cytosol"/>
    <property type="evidence" value="ECO:0007669"/>
    <property type="project" value="TreeGrafter"/>
</dbReference>
<evidence type="ECO:0000256" key="5">
    <source>
        <dbReference type="RuleBase" id="RU000492"/>
    </source>
</evidence>
<dbReference type="InterPro" id="IPR044742">
    <property type="entry name" value="DEAD/DEAH_RhlB"/>
</dbReference>
<dbReference type="InterPro" id="IPR000629">
    <property type="entry name" value="RNA-helicase_DEAD-box_CS"/>
</dbReference>
<dbReference type="SUPFAM" id="SSF52540">
    <property type="entry name" value="P-loop containing nucleoside triphosphate hydrolases"/>
    <property type="match status" value="1"/>
</dbReference>
<dbReference type="PANTHER" id="PTHR47963:SF7">
    <property type="entry name" value="ATP-DEPENDENT RNA HELICASE YFML-RELATED"/>
    <property type="match status" value="1"/>
</dbReference>
<evidence type="ECO:0000256" key="4">
    <source>
        <dbReference type="ARBA" id="ARBA00022840"/>
    </source>
</evidence>
<protein>
    <submittedName>
        <fullName evidence="8">Superfamily II DNA and RNA helicase</fullName>
    </submittedName>
</protein>
<dbReference type="InterPro" id="IPR050547">
    <property type="entry name" value="DEAD_box_RNA_helicases"/>
</dbReference>
<dbReference type="GO" id="GO:0003724">
    <property type="term" value="F:RNA helicase activity"/>
    <property type="evidence" value="ECO:0007669"/>
    <property type="project" value="TreeGrafter"/>
</dbReference>
<keyword evidence="2 5" id="KW-0378">Hydrolase</keyword>
<dbReference type="InterPro" id="IPR011545">
    <property type="entry name" value="DEAD/DEAH_box_helicase_dom"/>
</dbReference>
<evidence type="ECO:0000256" key="2">
    <source>
        <dbReference type="ARBA" id="ARBA00022801"/>
    </source>
</evidence>
<dbReference type="GO" id="GO:0009409">
    <property type="term" value="P:response to cold"/>
    <property type="evidence" value="ECO:0007669"/>
    <property type="project" value="TreeGrafter"/>
</dbReference>
<dbReference type="GO" id="GO:0033592">
    <property type="term" value="F:RNA strand annealing activity"/>
    <property type="evidence" value="ECO:0007669"/>
    <property type="project" value="TreeGrafter"/>
</dbReference>
<sequence>MSEFEKIGISAQLAAGLVKIKIEVPTGIQAKVIPLSLAGRDIIGQSATGTGKTLAYLLPLFQKIDVSKREMQAMILAPTHELAIQIQRQIETLSLNTGVAVTSAPIIGNVNISRQIDKLKEKPHVIVGSSGRILELIQKKKITSQTIKTIIIDEADRLLDDKNVDSVKAVLKTTLKERQILMFSATITPNTLRIAKEIMRDPEVITIAEDSNGRPDISHMYFVAEQRDKIEVIRKMVRLVDAKRALVFINKSDDIEETTEKLVYHGLKAASIHGSSVKGDRKKSLEDFRKGKVQLLVASDVAARGLDIVGIDYVFNLDLPEDPQVYLHRVGRTGRAGESGIAISIITKQEVSLIRKYEKILKINIAAKQMEHGKIVDKNKVHRK</sequence>
<keyword evidence="9" id="KW-1185">Reference proteome</keyword>
<dbReference type="GO" id="GO:0005524">
    <property type="term" value="F:ATP binding"/>
    <property type="evidence" value="ECO:0007669"/>
    <property type="project" value="UniProtKB-KW"/>
</dbReference>
<keyword evidence="3 5" id="KW-0347">Helicase</keyword>
<gene>
    <name evidence="8" type="ORF">SAMN04490355_10583</name>
</gene>
<dbReference type="CDD" id="cd00268">
    <property type="entry name" value="DEADc"/>
    <property type="match status" value="1"/>
</dbReference>
<organism evidence="8 9">
    <name type="scientific">Pelosinus propionicus DSM 13327</name>
    <dbReference type="NCBI Taxonomy" id="1123291"/>
    <lineage>
        <taxon>Bacteria</taxon>
        <taxon>Bacillati</taxon>
        <taxon>Bacillota</taxon>
        <taxon>Negativicutes</taxon>
        <taxon>Selenomonadales</taxon>
        <taxon>Sporomusaceae</taxon>
        <taxon>Pelosinus</taxon>
    </lineage>
</organism>
<keyword evidence="4 5" id="KW-0067">ATP-binding</keyword>
<comment type="similarity">
    <text evidence="5">Belongs to the DEAD box helicase family.</text>
</comment>
<dbReference type="PROSITE" id="PS51192">
    <property type="entry name" value="HELICASE_ATP_BIND_1"/>
    <property type="match status" value="1"/>
</dbReference>
<evidence type="ECO:0000259" key="7">
    <source>
        <dbReference type="PROSITE" id="PS51194"/>
    </source>
</evidence>